<dbReference type="EMBL" id="OZ023713">
    <property type="protein sequence ID" value="CAK9862407.1"/>
    <property type="molecule type" value="Genomic_DNA"/>
</dbReference>
<keyword evidence="1" id="KW-1133">Transmembrane helix</keyword>
<evidence type="ECO:0000313" key="4">
    <source>
        <dbReference type="Proteomes" id="UP001497522"/>
    </source>
</evidence>
<evidence type="ECO:0000313" key="3">
    <source>
        <dbReference type="EMBL" id="CAK9862407.1"/>
    </source>
</evidence>
<reference evidence="3" key="1">
    <citation type="submission" date="2024-03" db="EMBL/GenBank/DDBJ databases">
        <authorList>
            <consortium name="ELIXIR-Norway"/>
            <consortium name="Elixir Norway"/>
        </authorList>
    </citation>
    <scope>NUCLEOTIDE SEQUENCE</scope>
</reference>
<keyword evidence="2" id="KW-0732">Signal</keyword>
<accession>A0ABP1AIM6</accession>
<gene>
    <name evidence="3" type="ORF">CSSPJE1EN2_LOCUS5402</name>
</gene>
<keyword evidence="4" id="KW-1185">Reference proteome</keyword>
<feature type="chain" id="PRO_5045509046" description="Secreted protein" evidence="2">
    <location>
        <begin position="24"/>
        <end position="112"/>
    </location>
</feature>
<evidence type="ECO:0000256" key="2">
    <source>
        <dbReference type="SAM" id="SignalP"/>
    </source>
</evidence>
<keyword evidence="1" id="KW-0472">Membrane</keyword>
<feature type="transmembrane region" description="Helical" evidence="1">
    <location>
        <begin position="81"/>
        <end position="100"/>
    </location>
</feature>
<protein>
    <recommendedName>
        <fullName evidence="5">Secreted protein</fullName>
    </recommendedName>
</protein>
<feature type="signal peptide" evidence="2">
    <location>
        <begin position="1"/>
        <end position="23"/>
    </location>
</feature>
<name>A0ABP1AIM6_9BRYO</name>
<dbReference type="Proteomes" id="UP001497522">
    <property type="component" value="Chromosome 12"/>
</dbReference>
<evidence type="ECO:0008006" key="5">
    <source>
        <dbReference type="Google" id="ProtNLM"/>
    </source>
</evidence>
<sequence length="112" mass="13003">MYRANAQNKFVLALSINLWQSCAVQRSAGDSQECRFAAKFMKLESSCRGPVIMLERGIHAHITFITAAGPLKKAHRLDRRVRRFGVIFNIWIHLFVLQSFEKDRKQGQKFYC</sequence>
<keyword evidence="1" id="KW-0812">Transmembrane</keyword>
<evidence type="ECO:0000256" key="1">
    <source>
        <dbReference type="SAM" id="Phobius"/>
    </source>
</evidence>
<organism evidence="3 4">
    <name type="scientific">Sphagnum jensenii</name>
    <dbReference type="NCBI Taxonomy" id="128206"/>
    <lineage>
        <taxon>Eukaryota</taxon>
        <taxon>Viridiplantae</taxon>
        <taxon>Streptophyta</taxon>
        <taxon>Embryophyta</taxon>
        <taxon>Bryophyta</taxon>
        <taxon>Sphagnophytina</taxon>
        <taxon>Sphagnopsida</taxon>
        <taxon>Sphagnales</taxon>
        <taxon>Sphagnaceae</taxon>
        <taxon>Sphagnum</taxon>
    </lineage>
</organism>
<dbReference type="PROSITE" id="PS51257">
    <property type="entry name" value="PROKAR_LIPOPROTEIN"/>
    <property type="match status" value="1"/>
</dbReference>
<proteinExistence type="predicted"/>